<evidence type="ECO:0000256" key="3">
    <source>
        <dbReference type="ARBA" id="ARBA00022723"/>
    </source>
</evidence>
<keyword evidence="6" id="KW-0106">Calcium</keyword>
<organism evidence="9 10">
    <name type="scientific">Pannonibacter indicus</name>
    <dbReference type="NCBI Taxonomy" id="466044"/>
    <lineage>
        <taxon>Bacteria</taxon>
        <taxon>Pseudomonadati</taxon>
        <taxon>Pseudomonadota</taxon>
        <taxon>Alphaproteobacteria</taxon>
        <taxon>Hyphomicrobiales</taxon>
        <taxon>Stappiaceae</taxon>
        <taxon>Pannonibacter</taxon>
    </lineage>
</organism>
<reference evidence="10" key="1">
    <citation type="submission" date="2015-08" db="EMBL/GenBank/DDBJ databases">
        <authorList>
            <person name="Varghese N."/>
        </authorList>
    </citation>
    <scope>NUCLEOTIDE SEQUENCE [LARGE SCALE GENOMIC DNA]</scope>
    <source>
        <strain evidence="10">DSM 23407</strain>
    </source>
</reference>
<dbReference type="Proteomes" id="UP000183900">
    <property type="component" value="Unassembled WGS sequence"/>
</dbReference>
<keyword evidence="5" id="KW-0378">Hydrolase</keyword>
<feature type="chain" id="PRO_5005504802" evidence="8">
    <location>
        <begin position="21"/>
        <end position="561"/>
    </location>
</feature>
<dbReference type="AlphaFoldDB" id="A0A0K6HRM8"/>
<dbReference type="EMBL" id="CYHE01000002">
    <property type="protein sequence ID" value="CUA93438.1"/>
    <property type="molecule type" value="Genomic_DNA"/>
</dbReference>
<dbReference type="RefSeq" id="WP_055454639.1">
    <property type="nucleotide sequence ID" value="NZ_CYHE01000002.1"/>
</dbReference>
<dbReference type="InterPro" id="IPR029058">
    <property type="entry name" value="AB_hydrolase_fold"/>
</dbReference>
<evidence type="ECO:0000256" key="8">
    <source>
        <dbReference type="SAM" id="SignalP"/>
    </source>
</evidence>
<evidence type="ECO:0000256" key="5">
    <source>
        <dbReference type="ARBA" id="ARBA00022801"/>
    </source>
</evidence>
<dbReference type="PANTHER" id="PTHR33938">
    <property type="entry name" value="FERULOYL ESTERASE B-RELATED"/>
    <property type="match status" value="1"/>
</dbReference>
<dbReference type="Pfam" id="PF07519">
    <property type="entry name" value="Tannase"/>
    <property type="match status" value="1"/>
</dbReference>
<protein>
    <submittedName>
        <fullName evidence="9">Tannase and feruloyl esterase</fullName>
    </submittedName>
</protein>
<keyword evidence="10" id="KW-1185">Reference proteome</keyword>
<keyword evidence="4 8" id="KW-0732">Signal</keyword>
<dbReference type="GO" id="GO:0046872">
    <property type="term" value="F:metal ion binding"/>
    <property type="evidence" value="ECO:0007669"/>
    <property type="project" value="UniProtKB-KW"/>
</dbReference>
<keyword evidence="2" id="KW-0719">Serine esterase</keyword>
<comment type="similarity">
    <text evidence="1">Belongs to the tannase family.</text>
</comment>
<evidence type="ECO:0000256" key="6">
    <source>
        <dbReference type="ARBA" id="ARBA00022837"/>
    </source>
</evidence>
<dbReference type="SUPFAM" id="SSF53474">
    <property type="entry name" value="alpha/beta-Hydrolases"/>
    <property type="match status" value="1"/>
</dbReference>
<proteinExistence type="inferred from homology"/>
<evidence type="ECO:0000256" key="1">
    <source>
        <dbReference type="ARBA" id="ARBA00006249"/>
    </source>
</evidence>
<sequence length="561" mass="58983">MKFRQALLASLLAAPLLPLAATENVQAAADCAAAAGLFQIEGLDVTGSDAVAKDAAIGRSDVSPVSHCVVRGKLDQRTGVDGQPYAISFELRLPENWNGGFVHQFNGGNDGRVVPALGQVLGGDRSQTALGRGYAVVSSDAGHDGAAVKDAGLAGGARFGFDPQARRDYGYGAVARLNPVALQMIEAFYGQPVQRSYGLGSSNGGRHAMVAAERMPDAFDGLLIAYPGFNLPKAAVQHAHDLQALAAISGDIRTSLSKDDTDVLARGILDACDGLDGLKDGLAQDIDGCQKAFDVSALACKAGRETGCLSQPKIDALQTILKGPHNSKGGQLYAPWVWDAGMASSNWRMWRINSEAEAFANLPRIVALGAPSLAQIFTTPPTRVEGSPEALMAYLAAFNFDTDAPKIFAKTEEFPESAMEFMTPPGADNPDLTAFRAAGGKIVLFHGAGDPVFSIRDTDSWFEKLSANAGAELDGFIRYYRIAGMPHGASGPTADGFDFFTSLTDWVEKGKAPGAVIASVTDGNREGMAALGRVTRKLCPHPQVARYTGSDPALAESFTCQ</sequence>
<evidence type="ECO:0000313" key="10">
    <source>
        <dbReference type="Proteomes" id="UP000183900"/>
    </source>
</evidence>
<evidence type="ECO:0000256" key="4">
    <source>
        <dbReference type="ARBA" id="ARBA00022729"/>
    </source>
</evidence>
<accession>A0A0K6HRM8</accession>
<evidence type="ECO:0000256" key="7">
    <source>
        <dbReference type="ARBA" id="ARBA00023157"/>
    </source>
</evidence>
<dbReference type="GO" id="GO:0052689">
    <property type="term" value="F:carboxylic ester hydrolase activity"/>
    <property type="evidence" value="ECO:0007669"/>
    <property type="project" value="UniProtKB-KW"/>
</dbReference>
<dbReference type="PANTHER" id="PTHR33938:SF15">
    <property type="entry name" value="FERULOYL ESTERASE B-RELATED"/>
    <property type="match status" value="1"/>
</dbReference>
<dbReference type="Gene3D" id="3.40.50.1820">
    <property type="entry name" value="alpha/beta hydrolase"/>
    <property type="match status" value="1"/>
</dbReference>
<dbReference type="InterPro" id="IPR011118">
    <property type="entry name" value="Tannase/feruloyl_esterase"/>
</dbReference>
<gene>
    <name evidence="9" type="ORF">Ga0061067_102383</name>
</gene>
<keyword evidence="3" id="KW-0479">Metal-binding</keyword>
<evidence type="ECO:0000256" key="2">
    <source>
        <dbReference type="ARBA" id="ARBA00022487"/>
    </source>
</evidence>
<name>A0A0K6HRM8_9HYPH</name>
<keyword evidence="7" id="KW-1015">Disulfide bond</keyword>
<evidence type="ECO:0000313" key="9">
    <source>
        <dbReference type="EMBL" id="CUA93438.1"/>
    </source>
</evidence>
<feature type="signal peptide" evidence="8">
    <location>
        <begin position="1"/>
        <end position="20"/>
    </location>
</feature>